<feature type="transmembrane region" description="Helical" evidence="11">
    <location>
        <begin position="332"/>
        <end position="354"/>
    </location>
</feature>
<feature type="domain" description="Protein kinase" evidence="12">
    <location>
        <begin position="10"/>
        <end position="267"/>
    </location>
</feature>
<evidence type="ECO:0000256" key="2">
    <source>
        <dbReference type="ARBA" id="ARBA00022527"/>
    </source>
</evidence>
<evidence type="ECO:0000256" key="8">
    <source>
        <dbReference type="ARBA" id="ARBA00048679"/>
    </source>
</evidence>
<keyword evidence="2" id="KW-0723">Serine/threonine-protein kinase</keyword>
<evidence type="ECO:0000256" key="3">
    <source>
        <dbReference type="ARBA" id="ARBA00022679"/>
    </source>
</evidence>
<evidence type="ECO:0000313" key="14">
    <source>
        <dbReference type="EMBL" id="MFD1928748.1"/>
    </source>
</evidence>
<evidence type="ECO:0000256" key="9">
    <source>
        <dbReference type="PROSITE-ProRule" id="PRU10141"/>
    </source>
</evidence>
<evidence type="ECO:0000259" key="12">
    <source>
        <dbReference type="PROSITE" id="PS50011"/>
    </source>
</evidence>
<evidence type="ECO:0000256" key="11">
    <source>
        <dbReference type="SAM" id="Phobius"/>
    </source>
</evidence>
<keyword evidence="11" id="KW-1133">Transmembrane helix</keyword>
<dbReference type="SMART" id="SM00740">
    <property type="entry name" value="PASTA"/>
    <property type="match status" value="3"/>
</dbReference>
<accession>A0ABW4SHJ8</accession>
<reference evidence="15" key="1">
    <citation type="journal article" date="2019" name="Int. J. Syst. Evol. Microbiol.">
        <title>The Global Catalogue of Microorganisms (GCM) 10K type strain sequencing project: providing services to taxonomists for standard genome sequencing and annotation.</title>
        <authorList>
            <consortium name="The Broad Institute Genomics Platform"/>
            <consortium name="The Broad Institute Genome Sequencing Center for Infectious Disease"/>
            <person name="Wu L."/>
            <person name="Ma J."/>
        </authorList>
    </citation>
    <scope>NUCLEOTIDE SEQUENCE [LARGE SCALE GENOMIC DNA]</scope>
    <source>
        <strain evidence="15">CGMCC 4.7177</strain>
    </source>
</reference>
<protein>
    <recommendedName>
        <fullName evidence="1">non-specific serine/threonine protein kinase</fullName>
        <ecNumber evidence="1">2.7.11.1</ecNumber>
    </recommendedName>
</protein>
<evidence type="ECO:0000256" key="7">
    <source>
        <dbReference type="ARBA" id="ARBA00047899"/>
    </source>
</evidence>
<proteinExistence type="predicted"/>
<dbReference type="InterPro" id="IPR017441">
    <property type="entry name" value="Protein_kinase_ATP_BS"/>
</dbReference>
<dbReference type="PROSITE" id="PS00107">
    <property type="entry name" value="PROTEIN_KINASE_ATP"/>
    <property type="match status" value="1"/>
</dbReference>
<dbReference type="PANTHER" id="PTHR43289">
    <property type="entry name" value="MITOGEN-ACTIVATED PROTEIN KINASE KINASE KINASE 20-RELATED"/>
    <property type="match status" value="1"/>
</dbReference>
<dbReference type="Gene3D" id="2.60.40.2560">
    <property type="match status" value="1"/>
</dbReference>
<dbReference type="PROSITE" id="PS00108">
    <property type="entry name" value="PROTEIN_KINASE_ST"/>
    <property type="match status" value="1"/>
</dbReference>
<evidence type="ECO:0000256" key="5">
    <source>
        <dbReference type="ARBA" id="ARBA00022777"/>
    </source>
</evidence>
<dbReference type="InterPro" id="IPR005543">
    <property type="entry name" value="PASTA_dom"/>
</dbReference>
<feature type="region of interest" description="Disordered" evidence="10">
    <location>
        <begin position="582"/>
        <end position="614"/>
    </location>
</feature>
<dbReference type="NCBIfam" id="NF033483">
    <property type="entry name" value="PknB_PASTA_kin"/>
    <property type="match status" value="1"/>
</dbReference>
<dbReference type="CDD" id="cd06577">
    <property type="entry name" value="PASTA_pknB"/>
    <property type="match status" value="3"/>
</dbReference>
<dbReference type="GO" id="GO:0016301">
    <property type="term" value="F:kinase activity"/>
    <property type="evidence" value="ECO:0007669"/>
    <property type="project" value="UniProtKB-KW"/>
</dbReference>
<dbReference type="SUPFAM" id="SSF56112">
    <property type="entry name" value="Protein kinase-like (PK-like)"/>
    <property type="match status" value="1"/>
</dbReference>
<dbReference type="InterPro" id="IPR000719">
    <property type="entry name" value="Prot_kinase_dom"/>
</dbReference>
<dbReference type="PROSITE" id="PS51178">
    <property type="entry name" value="PASTA"/>
    <property type="match status" value="2"/>
</dbReference>
<dbReference type="RefSeq" id="WP_381538317.1">
    <property type="nucleotide sequence ID" value="NZ_JBHUGI010000032.1"/>
</dbReference>
<dbReference type="Pfam" id="PF21160">
    <property type="entry name" value="PrkC-like_PASTA-like"/>
    <property type="match status" value="1"/>
</dbReference>
<keyword evidence="11" id="KW-0472">Membrane</keyword>
<comment type="catalytic activity">
    <reaction evidence="7">
        <text>L-threonyl-[protein] + ATP = O-phospho-L-threonyl-[protein] + ADP + H(+)</text>
        <dbReference type="Rhea" id="RHEA:46608"/>
        <dbReference type="Rhea" id="RHEA-COMP:11060"/>
        <dbReference type="Rhea" id="RHEA-COMP:11605"/>
        <dbReference type="ChEBI" id="CHEBI:15378"/>
        <dbReference type="ChEBI" id="CHEBI:30013"/>
        <dbReference type="ChEBI" id="CHEBI:30616"/>
        <dbReference type="ChEBI" id="CHEBI:61977"/>
        <dbReference type="ChEBI" id="CHEBI:456216"/>
        <dbReference type="EC" id="2.7.11.1"/>
    </reaction>
</comment>
<keyword evidence="11" id="KW-0812">Transmembrane</keyword>
<keyword evidence="15" id="KW-1185">Reference proteome</keyword>
<dbReference type="PROSITE" id="PS50011">
    <property type="entry name" value="PROTEIN_KINASE_DOM"/>
    <property type="match status" value="1"/>
</dbReference>
<comment type="catalytic activity">
    <reaction evidence="8">
        <text>L-seryl-[protein] + ATP = O-phospho-L-seryl-[protein] + ADP + H(+)</text>
        <dbReference type="Rhea" id="RHEA:17989"/>
        <dbReference type="Rhea" id="RHEA-COMP:9863"/>
        <dbReference type="Rhea" id="RHEA-COMP:11604"/>
        <dbReference type="ChEBI" id="CHEBI:15378"/>
        <dbReference type="ChEBI" id="CHEBI:29999"/>
        <dbReference type="ChEBI" id="CHEBI:30616"/>
        <dbReference type="ChEBI" id="CHEBI:83421"/>
        <dbReference type="ChEBI" id="CHEBI:456216"/>
        <dbReference type="EC" id="2.7.11.1"/>
    </reaction>
</comment>
<dbReference type="PANTHER" id="PTHR43289:SF34">
    <property type="entry name" value="SERINE_THREONINE-PROTEIN KINASE YBDM-RELATED"/>
    <property type="match status" value="1"/>
</dbReference>
<feature type="domain" description="PASTA" evidence="13">
    <location>
        <begin position="423"/>
        <end position="492"/>
    </location>
</feature>
<organism evidence="14 15">
    <name type="scientific">Sporosarcina siberiensis</name>
    <dbReference type="NCBI Taxonomy" id="1365606"/>
    <lineage>
        <taxon>Bacteria</taxon>
        <taxon>Bacillati</taxon>
        <taxon>Bacillota</taxon>
        <taxon>Bacilli</taxon>
        <taxon>Bacillales</taxon>
        <taxon>Caryophanaceae</taxon>
        <taxon>Sporosarcina</taxon>
    </lineage>
</organism>
<evidence type="ECO:0000256" key="10">
    <source>
        <dbReference type="SAM" id="MobiDB-lite"/>
    </source>
</evidence>
<feature type="domain" description="PASTA" evidence="13">
    <location>
        <begin position="355"/>
        <end position="422"/>
    </location>
</feature>
<dbReference type="Gene3D" id="3.30.200.20">
    <property type="entry name" value="Phosphorylase Kinase, domain 1"/>
    <property type="match status" value="1"/>
</dbReference>
<evidence type="ECO:0000259" key="13">
    <source>
        <dbReference type="PROSITE" id="PS51178"/>
    </source>
</evidence>
<name>A0ABW4SHJ8_9BACL</name>
<evidence type="ECO:0000256" key="1">
    <source>
        <dbReference type="ARBA" id="ARBA00012513"/>
    </source>
</evidence>
<feature type="compositionally biased region" description="Acidic residues" evidence="10">
    <location>
        <begin position="589"/>
        <end position="607"/>
    </location>
</feature>
<dbReference type="SMART" id="SM00220">
    <property type="entry name" value="S_TKc"/>
    <property type="match status" value="1"/>
</dbReference>
<dbReference type="InterPro" id="IPR011009">
    <property type="entry name" value="Kinase-like_dom_sf"/>
</dbReference>
<sequence>MIGKRIGGRYEVLKYIGGGGMSKVYLAHDVILDRDVAIKILNYDFANEEELKRRFMREALSATSLTHPHIVNIFDVGEEGELHYLVMEYIEGLTLKEYITANGPMSSEEAVPIMKQLVSAISNAHYNGIVHRDVKPQNILMDNDGNVKITDFGIAMALSATAHTKTNSVLGTVHYLSPEQARGGMATKKSDIYSVGIVFYELLTGKLPFSGESAVSIALKHLQEETPSVRALFPEIPQSVENFILKATSKDANNRYQTADEMTEDLMTILQPERVNEEKFVIPFDDELTRALPAIADPNRMTNVVDTRKMDSVQTPEEPPVSAPKKRNKGPIIFGVLSGFLILVLLLLFLPSLLSPKKVEVPNVIGMEENEAVNELEELGLIVDERIEEASDEFEKGQVIRSNPEATRKREVGSAVTIYISIGKEAIEMENYIGDNFTQVASLLANYKYKYKSIESEEEFSDKPVGEIIGQDPEDGEMIVPAETDLKFTVSKGRDIRIVEDLTGFDEDQLASYEKSSGLTITVSGQQYSAKHAAGKVISQKPGKDEKIARGGKISVVMSLGAEKKPIRHHVQTVTIKYIEKDKAPVVESEPEEGEEDSEAPPEETNDESERTPQNIRIYVQDMENTMADPKYEFTITEDHEQTITIVLEEGQVGAYRIMNGSTVVKEEKISY</sequence>
<dbReference type="EMBL" id="JBHUGI010000032">
    <property type="protein sequence ID" value="MFD1928748.1"/>
    <property type="molecule type" value="Genomic_DNA"/>
</dbReference>
<evidence type="ECO:0000313" key="15">
    <source>
        <dbReference type="Proteomes" id="UP001597218"/>
    </source>
</evidence>
<dbReference type="InterPro" id="IPR008271">
    <property type="entry name" value="Ser/Thr_kinase_AS"/>
</dbReference>
<dbReference type="EC" id="2.7.11.1" evidence="1"/>
<evidence type="ECO:0000256" key="6">
    <source>
        <dbReference type="ARBA" id="ARBA00022840"/>
    </source>
</evidence>
<dbReference type="Gene3D" id="1.10.510.10">
    <property type="entry name" value="Transferase(Phosphotransferase) domain 1"/>
    <property type="match status" value="1"/>
</dbReference>
<keyword evidence="6 9" id="KW-0067">ATP-binding</keyword>
<gene>
    <name evidence="14" type="primary">pknB</name>
    <name evidence="14" type="ORF">ACFSFY_11965</name>
</gene>
<comment type="caution">
    <text evidence="14">The sequence shown here is derived from an EMBL/GenBank/DDBJ whole genome shotgun (WGS) entry which is preliminary data.</text>
</comment>
<dbReference type="Proteomes" id="UP001597218">
    <property type="component" value="Unassembled WGS sequence"/>
</dbReference>
<dbReference type="CDD" id="cd14014">
    <property type="entry name" value="STKc_PknB_like"/>
    <property type="match status" value="1"/>
</dbReference>
<keyword evidence="5 14" id="KW-0418">Kinase</keyword>
<dbReference type="Gene3D" id="3.30.10.20">
    <property type="match status" value="3"/>
</dbReference>
<evidence type="ECO:0000256" key="4">
    <source>
        <dbReference type="ARBA" id="ARBA00022741"/>
    </source>
</evidence>
<keyword evidence="3" id="KW-0808">Transferase</keyword>
<dbReference type="Pfam" id="PF00069">
    <property type="entry name" value="Pkinase"/>
    <property type="match status" value="1"/>
</dbReference>
<dbReference type="Pfam" id="PF03793">
    <property type="entry name" value="PASTA"/>
    <property type="match status" value="3"/>
</dbReference>
<keyword evidence="4 9" id="KW-0547">Nucleotide-binding</keyword>
<feature type="binding site" evidence="9">
    <location>
        <position position="39"/>
    </location>
    <ligand>
        <name>ATP</name>
        <dbReference type="ChEBI" id="CHEBI:30616"/>
    </ligand>
</feature>